<keyword evidence="1" id="KW-0472">Membrane</keyword>
<evidence type="ECO:0000313" key="3">
    <source>
        <dbReference type="Proteomes" id="UP000515955"/>
    </source>
</evidence>
<gene>
    <name evidence="2" type="ORF">H9L12_09905</name>
</gene>
<reference evidence="2 3" key="1">
    <citation type="submission" date="2020-08" db="EMBL/GenBank/DDBJ databases">
        <title>Genome sequence of Sphingomonas rhizophila KACC 19189T.</title>
        <authorList>
            <person name="Hyun D.-W."/>
            <person name="Bae J.-W."/>
        </authorList>
    </citation>
    <scope>NUCLEOTIDE SEQUENCE [LARGE SCALE GENOMIC DNA]</scope>
    <source>
        <strain evidence="2 3">KACC 19189</strain>
    </source>
</reference>
<keyword evidence="3" id="KW-1185">Reference proteome</keyword>
<name>A0A7G9S9S9_9SPHN</name>
<organism evidence="2 3">
    <name type="scientific">Sphingomonas rhizophila</name>
    <dbReference type="NCBI Taxonomy" id="2071607"/>
    <lineage>
        <taxon>Bacteria</taxon>
        <taxon>Pseudomonadati</taxon>
        <taxon>Pseudomonadota</taxon>
        <taxon>Alphaproteobacteria</taxon>
        <taxon>Sphingomonadales</taxon>
        <taxon>Sphingomonadaceae</taxon>
        <taxon>Sphingomonas</taxon>
    </lineage>
</organism>
<evidence type="ECO:0000313" key="2">
    <source>
        <dbReference type="EMBL" id="QNN64604.1"/>
    </source>
</evidence>
<feature type="transmembrane region" description="Helical" evidence="1">
    <location>
        <begin position="30"/>
        <end position="50"/>
    </location>
</feature>
<keyword evidence="1" id="KW-0812">Transmembrane</keyword>
<protein>
    <submittedName>
        <fullName evidence="2">Uncharacterized protein</fullName>
    </submittedName>
</protein>
<sequence length="51" mass="5904">MPIKRLRGLDEFVKPDFVGRMARVARRRAMQWYAALMIVIAVGALIGWFLL</sequence>
<dbReference type="AlphaFoldDB" id="A0A7G9S9S9"/>
<dbReference type="KEGG" id="srhi:H9L12_09905"/>
<proteinExistence type="predicted"/>
<evidence type="ECO:0000256" key="1">
    <source>
        <dbReference type="SAM" id="Phobius"/>
    </source>
</evidence>
<keyword evidence="1" id="KW-1133">Transmembrane helix</keyword>
<dbReference type="EMBL" id="CP060717">
    <property type="protein sequence ID" value="QNN64604.1"/>
    <property type="molecule type" value="Genomic_DNA"/>
</dbReference>
<dbReference type="RefSeq" id="WP_187541603.1">
    <property type="nucleotide sequence ID" value="NZ_CP060717.1"/>
</dbReference>
<dbReference type="Proteomes" id="UP000515955">
    <property type="component" value="Chromosome"/>
</dbReference>
<accession>A0A7G9S9S9</accession>